<evidence type="ECO:0000313" key="1">
    <source>
        <dbReference type="EMBL" id="KAF2625787.1"/>
    </source>
</evidence>
<comment type="caution">
    <text evidence="1">The sequence shown here is derived from an EMBL/GenBank/DDBJ whole genome shotgun (WGS) entry which is preliminary data.</text>
</comment>
<dbReference type="Proteomes" id="UP000799754">
    <property type="component" value="Unassembled WGS sequence"/>
</dbReference>
<sequence>MHMQFFKMGSWHFASFRRWHDRNVECRSALPGRQRQCTTGVCCSHPCFGSRHPTLIGEMKRSVHESVNSCYRCRVKHRAAPPGDE</sequence>
<dbReference type="EMBL" id="MU006724">
    <property type="protein sequence ID" value="KAF2625787.1"/>
    <property type="molecule type" value="Genomic_DNA"/>
</dbReference>
<name>A0ACB6RVR2_9PLEO</name>
<proteinExistence type="predicted"/>
<evidence type="ECO:0000313" key="2">
    <source>
        <dbReference type="Proteomes" id="UP000799754"/>
    </source>
</evidence>
<gene>
    <name evidence="1" type="ORF">BU25DRAFT_111258</name>
</gene>
<accession>A0ACB6RVR2</accession>
<reference evidence="1" key="1">
    <citation type="journal article" date="2020" name="Stud. Mycol.">
        <title>101 Dothideomycetes genomes: a test case for predicting lifestyles and emergence of pathogens.</title>
        <authorList>
            <person name="Haridas S."/>
            <person name="Albert R."/>
            <person name="Binder M."/>
            <person name="Bloem J."/>
            <person name="Labutti K."/>
            <person name="Salamov A."/>
            <person name="Andreopoulos B."/>
            <person name="Baker S."/>
            <person name="Barry K."/>
            <person name="Bills G."/>
            <person name="Bluhm B."/>
            <person name="Cannon C."/>
            <person name="Castanera R."/>
            <person name="Culley D."/>
            <person name="Daum C."/>
            <person name="Ezra D."/>
            <person name="Gonzalez J."/>
            <person name="Henrissat B."/>
            <person name="Kuo A."/>
            <person name="Liang C."/>
            <person name="Lipzen A."/>
            <person name="Lutzoni F."/>
            <person name="Magnuson J."/>
            <person name="Mondo S."/>
            <person name="Nolan M."/>
            <person name="Ohm R."/>
            <person name="Pangilinan J."/>
            <person name="Park H.-J."/>
            <person name="Ramirez L."/>
            <person name="Alfaro M."/>
            <person name="Sun H."/>
            <person name="Tritt A."/>
            <person name="Yoshinaga Y."/>
            <person name="Zwiers L.-H."/>
            <person name="Turgeon B."/>
            <person name="Goodwin S."/>
            <person name="Spatafora J."/>
            <person name="Crous P."/>
            <person name="Grigoriev I."/>
        </authorList>
    </citation>
    <scope>NUCLEOTIDE SEQUENCE</scope>
    <source>
        <strain evidence="1">CBS 525.71</strain>
    </source>
</reference>
<protein>
    <submittedName>
        <fullName evidence="1">Uncharacterized protein</fullName>
    </submittedName>
</protein>
<organism evidence="1 2">
    <name type="scientific">Macroventuria anomochaeta</name>
    <dbReference type="NCBI Taxonomy" id="301207"/>
    <lineage>
        <taxon>Eukaryota</taxon>
        <taxon>Fungi</taxon>
        <taxon>Dikarya</taxon>
        <taxon>Ascomycota</taxon>
        <taxon>Pezizomycotina</taxon>
        <taxon>Dothideomycetes</taxon>
        <taxon>Pleosporomycetidae</taxon>
        <taxon>Pleosporales</taxon>
        <taxon>Pleosporineae</taxon>
        <taxon>Didymellaceae</taxon>
        <taxon>Macroventuria</taxon>
    </lineage>
</organism>
<keyword evidence="2" id="KW-1185">Reference proteome</keyword>